<evidence type="ECO:0000256" key="9">
    <source>
        <dbReference type="RuleBase" id="RU003435"/>
    </source>
</evidence>
<keyword evidence="4 9" id="KW-0378">Hydrolase</keyword>
<keyword evidence="5 9" id="KW-0862">Zinc</keyword>
<evidence type="ECO:0000256" key="2">
    <source>
        <dbReference type="ARBA" id="ARBA00022670"/>
    </source>
</evidence>
<name>A0ABP0TPG2_9BRYO</name>
<evidence type="ECO:0000256" key="4">
    <source>
        <dbReference type="ARBA" id="ARBA00022801"/>
    </source>
</evidence>
<evidence type="ECO:0000259" key="10">
    <source>
        <dbReference type="Pfam" id="PF01432"/>
    </source>
</evidence>
<evidence type="ECO:0000256" key="3">
    <source>
        <dbReference type="ARBA" id="ARBA00022723"/>
    </source>
</evidence>
<dbReference type="Proteomes" id="UP001497512">
    <property type="component" value="Chromosome 13"/>
</dbReference>
<evidence type="ECO:0000256" key="6">
    <source>
        <dbReference type="ARBA" id="ARBA00023049"/>
    </source>
</evidence>
<dbReference type="InterPro" id="IPR001567">
    <property type="entry name" value="Pept_M3A_M3B_dom"/>
</dbReference>
<gene>
    <name evidence="12" type="ORF">CSSPTR1EN2_LOCUS6050</name>
</gene>
<evidence type="ECO:0000256" key="7">
    <source>
        <dbReference type="ARBA" id="ARBA00024603"/>
    </source>
</evidence>
<dbReference type="InterPro" id="IPR045666">
    <property type="entry name" value="OpdA_N"/>
</dbReference>
<comment type="similarity">
    <text evidence="1 9">Belongs to the peptidase M3 family.</text>
</comment>
<keyword evidence="13" id="KW-1185">Reference proteome</keyword>
<keyword evidence="6 9" id="KW-0482">Metalloprotease</keyword>
<proteinExistence type="inferred from homology"/>
<dbReference type="InterPro" id="IPR045090">
    <property type="entry name" value="Pept_M3A_M3B"/>
</dbReference>
<dbReference type="SUPFAM" id="SSF55486">
    <property type="entry name" value="Metalloproteases ('zincins'), catalytic domain"/>
    <property type="match status" value="1"/>
</dbReference>
<evidence type="ECO:0000259" key="11">
    <source>
        <dbReference type="Pfam" id="PF19310"/>
    </source>
</evidence>
<accession>A0ABP0TPG2</accession>
<keyword evidence="3 9" id="KW-0479">Metal-binding</keyword>
<dbReference type="CDD" id="cd06456">
    <property type="entry name" value="M3A_DCP"/>
    <property type="match status" value="1"/>
</dbReference>
<comment type="catalytic activity">
    <reaction evidence="7">
        <text>Hydrolysis of oligopeptides, with broad specificity. Gly or Ala commonly occur as P1 or P1' residues, but more distant residues are also important, as is shown by the fact that Z-Gly-Pro-Gly-|-Gly-Pro-Ala is cleaved, but not Z-(Gly)(5).</text>
        <dbReference type="EC" id="3.4.24.70"/>
    </reaction>
</comment>
<feature type="domain" description="Oligopeptidase A N-terminal" evidence="11">
    <location>
        <begin position="38"/>
        <end position="160"/>
    </location>
</feature>
<evidence type="ECO:0000313" key="13">
    <source>
        <dbReference type="Proteomes" id="UP001497512"/>
    </source>
</evidence>
<dbReference type="Pfam" id="PF01432">
    <property type="entry name" value="Peptidase_M3"/>
    <property type="match status" value="1"/>
</dbReference>
<evidence type="ECO:0000256" key="5">
    <source>
        <dbReference type="ARBA" id="ARBA00022833"/>
    </source>
</evidence>
<protein>
    <recommendedName>
        <fullName evidence="8">oligopeptidase A</fullName>
        <ecNumber evidence="8">3.4.24.70</ecNumber>
    </recommendedName>
</protein>
<evidence type="ECO:0000256" key="1">
    <source>
        <dbReference type="ARBA" id="ARBA00006040"/>
    </source>
</evidence>
<dbReference type="PANTHER" id="PTHR11804:SF83">
    <property type="entry name" value="LD37516P"/>
    <property type="match status" value="1"/>
</dbReference>
<dbReference type="InterPro" id="IPR034005">
    <property type="entry name" value="M3A_DCP"/>
</dbReference>
<keyword evidence="2 9" id="KW-0645">Protease</keyword>
<dbReference type="EC" id="3.4.24.70" evidence="8"/>
<dbReference type="Gene3D" id="1.10.1370.40">
    <property type="match status" value="3"/>
</dbReference>
<reference evidence="12" key="1">
    <citation type="submission" date="2024-02" db="EMBL/GenBank/DDBJ databases">
        <authorList>
            <consortium name="ELIXIR-Norway"/>
            <consortium name="Elixir Norway"/>
        </authorList>
    </citation>
    <scope>NUCLEOTIDE SEQUENCE</scope>
</reference>
<dbReference type="PANTHER" id="PTHR11804">
    <property type="entry name" value="PROTEASE M3 THIMET OLIGOPEPTIDASE-RELATED"/>
    <property type="match status" value="1"/>
</dbReference>
<dbReference type="EMBL" id="OZ019905">
    <property type="protein sequence ID" value="CAK9201724.1"/>
    <property type="molecule type" value="Genomic_DNA"/>
</dbReference>
<dbReference type="Pfam" id="PF19310">
    <property type="entry name" value="TOP_N"/>
    <property type="match status" value="1"/>
</dbReference>
<comment type="cofactor">
    <cofactor evidence="9">
        <name>Zn(2+)</name>
        <dbReference type="ChEBI" id="CHEBI:29105"/>
    </cofactor>
    <text evidence="9">Binds 1 zinc ion.</text>
</comment>
<sequence length="706" mass="79011">MAVATTADHQQRLENPLLQESPFPLYDAVEAKHVIPGIKTILQDLEKEVDELEEKVEPTWEALVQPLEKIKDRLTVAWGTVSHLKAVKDSPELREAVETVQPDKVAFTLRIGQSKPIFEAFKQIKEGPVWSTLTEAQQRIVETQLKEATLNGVGLEGEAKKEFNEIKQELMLLSTKFSENVLDATKRFEKLITNADEIEGLPPSMLGLAAQTAASKGHEGATAEKGPWMLTLDAPSYMPVMQHACNRALREELYLAYLTRASSGTLDNTPIINRILELRRKKARLLGYENHAEVSMAMKMATLERAEELLEQLRSTSWAPAVADMDDLKAFAKEQGAAEGDSMKQWDIMFWSERLREAKFSISEEELRPYFSLPKVIDGLFSLAKALFGVAIEPADGLATVWHKDVQFYRVNDIAGEPIAYFYFDPYSRPSEKRGGAWMDEVLGRSRLLALKGSLVRLPVAHMVCNQTPPVGDDPSLMTFREVETVFHEFGHALQHMLTRQDEGLVAGIRGVEWDAVELPSQFMENWCYHKATLMGIAKHYKTGEQLSEELYSKLLAARTFRAASNMLRQIHFASVDLELHSRFIPGGSTTIFDVDCKIAEKTQILPPLPEGRFLCGFSHIFAGGYAAGYYSYKWAEVLSADAFSAFEEVGLENEEAVKETGKRFRETVLGLGGGRPPAKVFKDFRGREPSTDALLRHSGLLTAAA</sequence>
<organism evidence="12 13">
    <name type="scientific">Sphagnum troendelagicum</name>
    <dbReference type="NCBI Taxonomy" id="128251"/>
    <lineage>
        <taxon>Eukaryota</taxon>
        <taxon>Viridiplantae</taxon>
        <taxon>Streptophyta</taxon>
        <taxon>Embryophyta</taxon>
        <taxon>Bryophyta</taxon>
        <taxon>Sphagnophytina</taxon>
        <taxon>Sphagnopsida</taxon>
        <taxon>Sphagnales</taxon>
        <taxon>Sphagnaceae</taxon>
        <taxon>Sphagnum</taxon>
    </lineage>
</organism>
<evidence type="ECO:0000256" key="8">
    <source>
        <dbReference type="ARBA" id="ARBA00026100"/>
    </source>
</evidence>
<evidence type="ECO:0000313" key="12">
    <source>
        <dbReference type="EMBL" id="CAK9201724.1"/>
    </source>
</evidence>
<feature type="domain" description="Peptidase M3A/M3B catalytic" evidence="10">
    <location>
        <begin position="240"/>
        <end position="700"/>
    </location>
</feature>